<accession>A0A0B6YWQ7</accession>
<protein>
    <submittedName>
        <fullName evidence="2">Uncharacterized protein</fullName>
    </submittedName>
</protein>
<feature type="transmembrane region" description="Helical" evidence="1">
    <location>
        <begin position="43"/>
        <end position="65"/>
    </location>
</feature>
<evidence type="ECO:0000313" key="2">
    <source>
        <dbReference type="EMBL" id="CEK60658.1"/>
    </source>
</evidence>
<organism evidence="2">
    <name type="scientific">Arion vulgaris</name>
    <dbReference type="NCBI Taxonomy" id="1028688"/>
    <lineage>
        <taxon>Eukaryota</taxon>
        <taxon>Metazoa</taxon>
        <taxon>Spiralia</taxon>
        <taxon>Lophotrochozoa</taxon>
        <taxon>Mollusca</taxon>
        <taxon>Gastropoda</taxon>
        <taxon>Heterobranchia</taxon>
        <taxon>Euthyneura</taxon>
        <taxon>Panpulmonata</taxon>
        <taxon>Eupulmonata</taxon>
        <taxon>Stylommatophora</taxon>
        <taxon>Helicina</taxon>
        <taxon>Arionoidea</taxon>
        <taxon>Arionidae</taxon>
        <taxon>Arion</taxon>
    </lineage>
</organism>
<keyword evidence="1" id="KW-0812">Transmembrane</keyword>
<name>A0A0B6YWQ7_9EUPU</name>
<keyword evidence="1" id="KW-1133">Transmembrane helix</keyword>
<dbReference type="EMBL" id="HACG01013793">
    <property type="protein sequence ID" value="CEK60658.1"/>
    <property type="molecule type" value="Transcribed_RNA"/>
</dbReference>
<feature type="non-terminal residue" evidence="2">
    <location>
        <position position="70"/>
    </location>
</feature>
<reference evidence="2" key="1">
    <citation type="submission" date="2014-12" db="EMBL/GenBank/DDBJ databases">
        <title>Insight into the proteome of Arion vulgaris.</title>
        <authorList>
            <person name="Aradska J."/>
            <person name="Bulat T."/>
            <person name="Smidak R."/>
            <person name="Sarate P."/>
            <person name="Gangsoo J."/>
            <person name="Sialana F."/>
            <person name="Bilban M."/>
            <person name="Lubec G."/>
        </authorList>
    </citation>
    <scope>NUCLEOTIDE SEQUENCE</scope>
    <source>
        <tissue evidence="2">Skin</tissue>
    </source>
</reference>
<keyword evidence="1" id="KW-0472">Membrane</keyword>
<proteinExistence type="predicted"/>
<gene>
    <name evidence="2" type="primary">ORF40024</name>
</gene>
<sequence>QNRIREMKKCSISTFSFSKWWLSNCTISYLYISNNLTKDVFSISLSVLCLPLLPAVAACGHFYWWGQTFF</sequence>
<feature type="non-terminal residue" evidence="2">
    <location>
        <position position="1"/>
    </location>
</feature>
<dbReference type="AlphaFoldDB" id="A0A0B6YWQ7"/>
<evidence type="ECO:0000256" key="1">
    <source>
        <dbReference type="SAM" id="Phobius"/>
    </source>
</evidence>